<comment type="caution">
    <text evidence="1">The sequence shown here is derived from an EMBL/GenBank/DDBJ whole genome shotgun (WGS) entry which is preliminary data.</text>
</comment>
<feature type="non-terminal residue" evidence="1">
    <location>
        <position position="42"/>
    </location>
</feature>
<evidence type="ECO:0000313" key="2">
    <source>
        <dbReference type="Proteomes" id="UP000265520"/>
    </source>
</evidence>
<reference evidence="1 2" key="1">
    <citation type="journal article" date="2018" name="Front. Plant Sci.">
        <title>Red Clover (Trifolium pratense) and Zigzag Clover (T. medium) - A Picture of Genomic Similarities and Differences.</title>
        <authorList>
            <person name="Dluhosova J."/>
            <person name="Istvanek J."/>
            <person name="Nedelnik J."/>
            <person name="Repkova J."/>
        </authorList>
    </citation>
    <scope>NUCLEOTIDE SEQUENCE [LARGE SCALE GENOMIC DNA]</scope>
    <source>
        <strain evidence="2">cv. 10/8</strain>
        <tissue evidence="1">Leaf</tissue>
    </source>
</reference>
<protein>
    <submittedName>
        <fullName evidence="1">Cytochrome c-type biogenesis ccda-like chloroplastic protein 2-like</fullName>
    </submittedName>
</protein>
<name>A0A392T3W5_9FABA</name>
<evidence type="ECO:0000313" key="1">
    <source>
        <dbReference type="EMBL" id="MCI55077.1"/>
    </source>
</evidence>
<sequence length="42" mass="4294">MAASVFTLADGGLGDWFGGILFSAGQQANEAVLDQLSSLSFT</sequence>
<keyword evidence="2" id="KW-1185">Reference proteome</keyword>
<dbReference type="Proteomes" id="UP000265520">
    <property type="component" value="Unassembled WGS sequence"/>
</dbReference>
<accession>A0A392T3W5</accession>
<dbReference type="EMBL" id="LXQA010490239">
    <property type="protein sequence ID" value="MCI55077.1"/>
    <property type="molecule type" value="Genomic_DNA"/>
</dbReference>
<dbReference type="AlphaFoldDB" id="A0A392T3W5"/>
<proteinExistence type="predicted"/>
<organism evidence="1 2">
    <name type="scientific">Trifolium medium</name>
    <dbReference type="NCBI Taxonomy" id="97028"/>
    <lineage>
        <taxon>Eukaryota</taxon>
        <taxon>Viridiplantae</taxon>
        <taxon>Streptophyta</taxon>
        <taxon>Embryophyta</taxon>
        <taxon>Tracheophyta</taxon>
        <taxon>Spermatophyta</taxon>
        <taxon>Magnoliopsida</taxon>
        <taxon>eudicotyledons</taxon>
        <taxon>Gunneridae</taxon>
        <taxon>Pentapetalae</taxon>
        <taxon>rosids</taxon>
        <taxon>fabids</taxon>
        <taxon>Fabales</taxon>
        <taxon>Fabaceae</taxon>
        <taxon>Papilionoideae</taxon>
        <taxon>50 kb inversion clade</taxon>
        <taxon>NPAAA clade</taxon>
        <taxon>Hologalegina</taxon>
        <taxon>IRL clade</taxon>
        <taxon>Trifolieae</taxon>
        <taxon>Trifolium</taxon>
    </lineage>
</organism>